<evidence type="ECO:0000256" key="2">
    <source>
        <dbReference type="ARBA" id="ARBA00023015"/>
    </source>
</evidence>
<dbReference type="InterPro" id="IPR013324">
    <property type="entry name" value="RNA_pol_sigma_r3/r4-like"/>
</dbReference>
<dbReference type="Proteomes" id="UP001500037">
    <property type="component" value="Unassembled WGS sequence"/>
</dbReference>
<evidence type="ECO:0000256" key="4">
    <source>
        <dbReference type="ARBA" id="ARBA00023125"/>
    </source>
</evidence>
<dbReference type="Gene3D" id="1.10.10.10">
    <property type="entry name" value="Winged helix-like DNA-binding domain superfamily/Winged helix DNA-binding domain"/>
    <property type="match status" value="1"/>
</dbReference>
<keyword evidence="2" id="KW-0805">Transcription regulation</keyword>
<evidence type="ECO:0000313" key="8">
    <source>
        <dbReference type="EMBL" id="GAA1069842.1"/>
    </source>
</evidence>
<comment type="caution">
    <text evidence="8">The sequence shown here is derived from an EMBL/GenBank/DDBJ whole genome shotgun (WGS) entry which is preliminary data.</text>
</comment>
<evidence type="ECO:0000256" key="1">
    <source>
        <dbReference type="ARBA" id="ARBA00010641"/>
    </source>
</evidence>
<keyword evidence="4" id="KW-0238">DNA-binding</keyword>
<dbReference type="SUPFAM" id="SSF88659">
    <property type="entry name" value="Sigma3 and sigma4 domains of RNA polymerase sigma factors"/>
    <property type="match status" value="1"/>
</dbReference>
<keyword evidence="9" id="KW-1185">Reference proteome</keyword>
<keyword evidence="5" id="KW-0804">Transcription</keyword>
<dbReference type="PANTHER" id="PTHR43133:SF8">
    <property type="entry name" value="RNA POLYMERASE SIGMA FACTOR HI_1459-RELATED"/>
    <property type="match status" value="1"/>
</dbReference>
<dbReference type="InterPro" id="IPR013249">
    <property type="entry name" value="RNA_pol_sigma70_r4_t2"/>
</dbReference>
<feature type="region of interest" description="Disordered" evidence="6">
    <location>
        <begin position="312"/>
        <end position="428"/>
    </location>
</feature>
<dbReference type="Pfam" id="PF08281">
    <property type="entry name" value="Sigma70_r4_2"/>
    <property type="match status" value="1"/>
</dbReference>
<feature type="domain" description="RNA polymerase sigma factor 70 region 4 type 2" evidence="7">
    <location>
        <begin position="121"/>
        <end position="173"/>
    </location>
</feature>
<protein>
    <recommendedName>
        <fullName evidence="7">RNA polymerase sigma factor 70 region 4 type 2 domain-containing protein</fullName>
    </recommendedName>
</protein>
<gene>
    <name evidence="8" type="ORF">GCM10009665_77570</name>
</gene>
<evidence type="ECO:0000259" key="7">
    <source>
        <dbReference type="Pfam" id="PF08281"/>
    </source>
</evidence>
<dbReference type="PANTHER" id="PTHR43133">
    <property type="entry name" value="RNA POLYMERASE ECF-TYPE SIGMA FACTO"/>
    <property type="match status" value="1"/>
</dbReference>
<evidence type="ECO:0000256" key="3">
    <source>
        <dbReference type="ARBA" id="ARBA00023082"/>
    </source>
</evidence>
<sequence length="428" mass="43944">MAGYEELYARSYTELLQQTFLLTGDRRRAAGAVRRAFGAAWNQWDVVAADPDPQTWLRVRAFDTALSPWRPGGPRRTHVRQVPHLPIRVAPLATPADGVPAAKPAAGTGSADAGALTDRDRALLTALGRISRPRRRALVLHDALGLSVRAIAAEVEASTAGAEQRVRAARAELARSVPALVGTDPTAEGFAPLLGGLLYRAAVRGCPPPGPPPLHRRPAAPRSTRPLRVAARLRAAALPTAATLLVLATVGAVGGTLAGHGPSALFTPRPTLPVPLCTTAANGSAVPAAPAAAPGLHSLWCRPAWPAATPAAPTAPLAPATPVAPADQGTDGATDAPTDTSGDPATAGDTGASQDSVQPGRHHPLVPRPRPAPSGPGGGTGADSTEGGPRAGPPQRCGKTVNRSIRGWTGSLEDRRTGLRVSARPYRP</sequence>
<reference evidence="8 9" key="1">
    <citation type="journal article" date="2019" name="Int. J. Syst. Evol. Microbiol.">
        <title>The Global Catalogue of Microorganisms (GCM) 10K type strain sequencing project: providing services to taxonomists for standard genome sequencing and annotation.</title>
        <authorList>
            <consortium name="The Broad Institute Genomics Platform"/>
            <consortium name="The Broad Institute Genome Sequencing Center for Infectious Disease"/>
            <person name="Wu L."/>
            <person name="Ma J."/>
        </authorList>
    </citation>
    <scope>NUCLEOTIDE SEQUENCE [LARGE SCALE GENOMIC DNA]</scope>
    <source>
        <strain evidence="8 9">JCM 13004</strain>
    </source>
</reference>
<dbReference type="InterPro" id="IPR036388">
    <property type="entry name" value="WH-like_DNA-bd_sf"/>
</dbReference>
<name>A0ABN1T906_9ACTN</name>
<evidence type="ECO:0000256" key="6">
    <source>
        <dbReference type="SAM" id="MobiDB-lite"/>
    </source>
</evidence>
<keyword evidence="3" id="KW-0731">Sigma factor</keyword>
<proteinExistence type="inferred from homology"/>
<organism evidence="8 9">
    <name type="scientific">Kitasatospora nipponensis</name>
    <dbReference type="NCBI Taxonomy" id="258049"/>
    <lineage>
        <taxon>Bacteria</taxon>
        <taxon>Bacillati</taxon>
        <taxon>Actinomycetota</taxon>
        <taxon>Actinomycetes</taxon>
        <taxon>Kitasatosporales</taxon>
        <taxon>Streptomycetaceae</taxon>
        <taxon>Kitasatospora</taxon>
    </lineage>
</organism>
<dbReference type="InterPro" id="IPR039425">
    <property type="entry name" value="RNA_pol_sigma-70-like"/>
</dbReference>
<comment type="similarity">
    <text evidence="1">Belongs to the sigma-70 factor family. ECF subfamily.</text>
</comment>
<accession>A0ABN1T906</accession>
<evidence type="ECO:0000313" key="9">
    <source>
        <dbReference type="Proteomes" id="UP001500037"/>
    </source>
</evidence>
<dbReference type="RefSeq" id="WP_344447030.1">
    <property type="nucleotide sequence ID" value="NZ_BAAALF010000355.1"/>
</dbReference>
<dbReference type="EMBL" id="BAAALF010000355">
    <property type="protein sequence ID" value="GAA1069842.1"/>
    <property type="molecule type" value="Genomic_DNA"/>
</dbReference>
<evidence type="ECO:0000256" key="5">
    <source>
        <dbReference type="ARBA" id="ARBA00023163"/>
    </source>
</evidence>
<feature type="compositionally biased region" description="Low complexity" evidence="6">
    <location>
        <begin position="312"/>
        <end position="347"/>
    </location>
</feature>